<organism evidence="1 2">
    <name type="scientific">Choiromyces venosus 120613-1</name>
    <dbReference type="NCBI Taxonomy" id="1336337"/>
    <lineage>
        <taxon>Eukaryota</taxon>
        <taxon>Fungi</taxon>
        <taxon>Dikarya</taxon>
        <taxon>Ascomycota</taxon>
        <taxon>Pezizomycotina</taxon>
        <taxon>Pezizomycetes</taxon>
        <taxon>Pezizales</taxon>
        <taxon>Tuberaceae</taxon>
        <taxon>Choiromyces</taxon>
    </lineage>
</organism>
<reference evidence="1 2" key="1">
    <citation type="journal article" date="2018" name="Nat. Ecol. Evol.">
        <title>Pezizomycetes genomes reveal the molecular basis of ectomycorrhizal truffle lifestyle.</title>
        <authorList>
            <person name="Murat C."/>
            <person name="Payen T."/>
            <person name="Noel B."/>
            <person name="Kuo A."/>
            <person name="Morin E."/>
            <person name="Chen J."/>
            <person name="Kohler A."/>
            <person name="Krizsan K."/>
            <person name="Balestrini R."/>
            <person name="Da Silva C."/>
            <person name="Montanini B."/>
            <person name="Hainaut M."/>
            <person name="Levati E."/>
            <person name="Barry K.W."/>
            <person name="Belfiori B."/>
            <person name="Cichocki N."/>
            <person name="Clum A."/>
            <person name="Dockter R.B."/>
            <person name="Fauchery L."/>
            <person name="Guy J."/>
            <person name="Iotti M."/>
            <person name="Le Tacon F."/>
            <person name="Lindquist E.A."/>
            <person name="Lipzen A."/>
            <person name="Malagnac F."/>
            <person name="Mello A."/>
            <person name="Molinier V."/>
            <person name="Miyauchi S."/>
            <person name="Poulain J."/>
            <person name="Riccioni C."/>
            <person name="Rubini A."/>
            <person name="Sitrit Y."/>
            <person name="Splivallo R."/>
            <person name="Traeger S."/>
            <person name="Wang M."/>
            <person name="Zifcakova L."/>
            <person name="Wipf D."/>
            <person name="Zambonelli A."/>
            <person name="Paolocci F."/>
            <person name="Nowrousian M."/>
            <person name="Ottonello S."/>
            <person name="Baldrian P."/>
            <person name="Spatafora J.W."/>
            <person name="Henrissat B."/>
            <person name="Nagy L.G."/>
            <person name="Aury J.M."/>
            <person name="Wincker P."/>
            <person name="Grigoriev I.V."/>
            <person name="Bonfante P."/>
            <person name="Martin F.M."/>
        </authorList>
    </citation>
    <scope>NUCLEOTIDE SEQUENCE [LARGE SCALE GENOMIC DNA]</scope>
    <source>
        <strain evidence="1 2">120613-1</strain>
    </source>
</reference>
<dbReference type="EMBL" id="ML120409">
    <property type="protein sequence ID" value="RPA96971.1"/>
    <property type="molecule type" value="Genomic_DNA"/>
</dbReference>
<dbReference type="AlphaFoldDB" id="A0A3N4JJR0"/>
<name>A0A3N4JJR0_9PEZI</name>
<keyword evidence="2" id="KW-1185">Reference proteome</keyword>
<gene>
    <name evidence="1" type="ORF">L873DRAFT_1810472</name>
</gene>
<dbReference type="Proteomes" id="UP000276215">
    <property type="component" value="Unassembled WGS sequence"/>
</dbReference>
<evidence type="ECO:0000313" key="2">
    <source>
        <dbReference type="Proteomes" id="UP000276215"/>
    </source>
</evidence>
<proteinExistence type="predicted"/>
<evidence type="ECO:0000313" key="1">
    <source>
        <dbReference type="EMBL" id="RPA96971.1"/>
    </source>
</evidence>
<sequence>MFKLLIKPAFKPMGIYHHLLQVHHLYVVIGATPRCNTNTDSASHLAGSAGGKSLPNMAPDTTWQCFRELEKTTTATHTGLCHLQAGQKEWVLQIDNRFNMMERQFAEAHSKMYHLLYLILGSVSIKAVLSLYLKEDAQRESDERVDCSMKESAWKVNYSEKK</sequence>
<accession>A0A3N4JJR0</accession>
<protein>
    <submittedName>
        <fullName evidence="1">Uncharacterized protein</fullName>
    </submittedName>
</protein>